<evidence type="ECO:0000313" key="15">
    <source>
        <dbReference type="Proteomes" id="UP000678393"/>
    </source>
</evidence>
<protein>
    <recommendedName>
        <fullName evidence="16">Acid sphingomyelinase-like phosphodiesterase</fullName>
    </recommendedName>
</protein>
<comment type="cofactor">
    <cofactor evidence="1">
        <name>Zn(2+)</name>
        <dbReference type="ChEBI" id="CHEBI:29105"/>
    </cofactor>
</comment>
<feature type="signal peptide" evidence="11">
    <location>
        <begin position="1"/>
        <end position="21"/>
    </location>
</feature>
<evidence type="ECO:0008006" key="16">
    <source>
        <dbReference type="Google" id="ProtNLM"/>
    </source>
</evidence>
<dbReference type="GO" id="GO:0046872">
    <property type="term" value="F:metal ion binding"/>
    <property type="evidence" value="ECO:0007669"/>
    <property type="project" value="UniProtKB-KW"/>
</dbReference>
<name>A0A8S3YZQ1_9EUPU</name>
<dbReference type="AlphaFoldDB" id="A0A8S3YZQ1"/>
<feature type="domain" description="Calcineurin-like phosphoesterase" evidence="12">
    <location>
        <begin position="26"/>
        <end position="273"/>
    </location>
</feature>
<dbReference type="GO" id="GO:0008081">
    <property type="term" value="F:phosphoric diester hydrolase activity"/>
    <property type="evidence" value="ECO:0007669"/>
    <property type="project" value="TreeGrafter"/>
</dbReference>
<keyword evidence="15" id="KW-1185">Reference proteome</keyword>
<sequence length="458" mass="51364">MCCNILPRVSCLLLWISFAAGDVGYFWHVTDLHYDHTYWTSRLSCLEPVPKPGKYGDYWCDSPWALVQDSIASMANITADVDFILWTGDSVAHIADANLTLNLNLEIVANITETLNTSFPQVPVYASLGNHDFYPSNQADYNQSEIYDQVSEMWENWISNQTQVEQFRQGGYYVARIAPKLRLLALNTNLYYTNNKLTANVSDPAGQMAWLDDQLKDARSKGDKVIVTGHIPPSVLTPGLADWFYPKHKTQFVDILLQNSDVIVASLFGHDHSDGFKIIQDETGSRAVTQFTAPSVTPWTFRTASKTADPHNPGIRLVTYDRNTGLHLGYEQYYINLTDSNRNGRTAWTRLYSFTEAYNVSDMSVASLRKIFSLMASDKGTVYSNKYCTYSVVSNYPINCTEAARADIYCGGLHYDLQEAQDCKHKYLASLNGASGLSLNVFVVTGVILVKISAFILQ</sequence>
<gene>
    <name evidence="14" type="ORF">CUNI_LOCUS5394</name>
</gene>
<dbReference type="InterPro" id="IPR004843">
    <property type="entry name" value="Calcineurin-like_PHP"/>
</dbReference>
<feature type="chain" id="PRO_5035922746" description="Acid sphingomyelinase-like phosphodiesterase" evidence="11">
    <location>
        <begin position="22"/>
        <end position="458"/>
    </location>
</feature>
<evidence type="ECO:0000313" key="14">
    <source>
        <dbReference type="EMBL" id="CAG5119836.1"/>
    </source>
</evidence>
<dbReference type="PANTHER" id="PTHR10340">
    <property type="entry name" value="SPHINGOMYELIN PHOSPHODIESTERASE"/>
    <property type="match status" value="1"/>
</dbReference>
<reference evidence="14" key="1">
    <citation type="submission" date="2021-04" db="EMBL/GenBank/DDBJ databases">
        <authorList>
            <consortium name="Molecular Ecology Group"/>
        </authorList>
    </citation>
    <scope>NUCLEOTIDE SEQUENCE</scope>
</reference>
<organism evidence="14 15">
    <name type="scientific">Candidula unifasciata</name>
    <dbReference type="NCBI Taxonomy" id="100452"/>
    <lineage>
        <taxon>Eukaryota</taxon>
        <taxon>Metazoa</taxon>
        <taxon>Spiralia</taxon>
        <taxon>Lophotrochozoa</taxon>
        <taxon>Mollusca</taxon>
        <taxon>Gastropoda</taxon>
        <taxon>Heterobranchia</taxon>
        <taxon>Euthyneura</taxon>
        <taxon>Panpulmonata</taxon>
        <taxon>Eupulmonata</taxon>
        <taxon>Stylommatophora</taxon>
        <taxon>Helicina</taxon>
        <taxon>Helicoidea</taxon>
        <taxon>Geomitridae</taxon>
        <taxon>Candidula</taxon>
    </lineage>
</organism>
<dbReference type="Pfam" id="PF00149">
    <property type="entry name" value="Metallophos"/>
    <property type="match status" value="1"/>
</dbReference>
<dbReference type="PANTHER" id="PTHR10340:SF57">
    <property type="entry name" value="METALLOPHOS DOMAIN-CONTAINING PROTEIN"/>
    <property type="match status" value="1"/>
</dbReference>
<dbReference type="SUPFAM" id="SSF56300">
    <property type="entry name" value="Metallo-dependent phosphatases"/>
    <property type="match status" value="1"/>
</dbReference>
<evidence type="ECO:0000256" key="9">
    <source>
        <dbReference type="ARBA" id="ARBA00023180"/>
    </source>
</evidence>
<comment type="subcellular location">
    <subcellularLocation>
        <location evidence="2">Secreted</location>
    </subcellularLocation>
</comment>
<comment type="similarity">
    <text evidence="3">Belongs to the acid sphingomyelinase family.</text>
</comment>
<keyword evidence="7" id="KW-0378">Hydrolase</keyword>
<feature type="transmembrane region" description="Helical" evidence="10">
    <location>
        <begin position="437"/>
        <end position="457"/>
    </location>
</feature>
<dbReference type="InterPro" id="IPR041805">
    <property type="entry name" value="ASMase/PPN1_MPP"/>
</dbReference>
<accession>A0A8S3YZQ1</accession>
<evidence type="ECO:0000256" key="3">
    <source>
        <dbReference type="ARBA" id="ARBA00008234"/>
    </source>
</evidence>
<evidence type="ECO:0000256" key="6">
    <source>
        <dbReference type="ARBA" id="ARBA00022729"/>
    </source>
</evidence>
<evidence type="ECO:0000256" key="2">
    <source>
        <dbReference type="ARBA" id="ARBA00004613"/>
    </source>
</evidence>
<dbReference type="InterPro" id="IPR029052">
    <property type="entry name" value="Metallo-depent_PP-like"/>
</dbReference>
<evidence type="ECO:0000259" key="13">
    <source>
        <dbReference type="Pfam" id="PF19272"/>
    </source>
</evidence>
<evidence type="ECO:0000259" key="12">
    <source>
        <dbReference type="Pfam" id="PF00149"/>
    </source>
</evidence>
<dbReference type="Gene3D" id="3.60.21.10">
    <property type="match status" value="1"/>
</dbReference>
<keyword evidence="4" id="KW-0964">Secreted</keyword>
<dbReference type="CDD" id="cd00842">
    <property type="entry name" value="MPP_ASMase"/>
    <property type="match status" value="1"/>
</dbReference>
<dbReference type="EMBL" id="CAJHNH020000780">
    <property type="protein sequence ID" value="CAG5119836.1"/>
    <property type="molecule type" value="Genomic_DNA"/>
</dbReference>
<dbReference type="GO" id="GO:0005615">
    <property type="term" value="C:extracellular space"/>
    <property type="evidence" value="ECO:0007669"/>
    <property type="project" value="TreeGrafter"/>
</dbReference>
<comment type="caution">
    <text evidence="14">The sequence shown here is derived from an EMBL/GenBank/DDBJ whole genome shotgun (WGS) entry which is preliminary data.</text>
</comment>
<evidence type="ECO:0000256" key="10">
    <source>
        <dbReference type="SAM" id="Phobius"/>
    </source>
</evidence>
<evidence type="ECO:0000256" key="8">
    <source>
        <dbReference type="ARBA" id="ARBA00022833"/>
    </source>
</evidence>
<dbReference type="InterPro" id="IPR045473">
    <property type="entry name" value="ASM_C"/>
</dbReference>
<dbReference type="OrthoDB" id="348678at2759"/>
<keyword evidence="10" id="KW-0812">Transmembrane</keyword>
<proteinExistence type="inferred from homology"/>
<evidence type="ECO:0000256" key="5">
    <source>
        <dbReference type="ARBA" id="ARBA00022723"/>
    </source>
</evidence>
<keyword evidence="6 11" id="KW-0732">Signal</keyword>
<feature type="domain" description="Sphingomyelin phosphodiesterase C-terminal" evidence="13">
    <location>
        <begin position="289"/>
        <end position="427"/>
    </location>
</feature>
<dbReference type="Proteomes" id="UP000678393">
    <property type="component" value="Unassembled WGS sequence"/>
</dbReference>
<keyword evidence="10" id="KW-0472">Membrane</keyword>
<evidence type="ECO:0000256" key="7">
    <source>
        <dbReference type="ARBA" id="ARBA00022801"/>
    </source>
</evidence>
<evidence type="ECO:0000256" key="4">
    <source>
        <dbReference type="ARBA" id="ARBA00022525"/>
    </source>
</evidence>
<evidence type="ECO:0000256" key="11">
    <source>
        <dbReference type="SAM" id="SignalP"/>
    </source>
</evidence>
<keyword evidence="9" id="KW-0325">Glycoprotein</keyword>
<keyword evidence="5" id="KW-0479">Metal-binding</keyword>
<keyword evidence="8" id="KW-0862">Zinc</keyword>
<dbReference type="Pfam" id="PF19272">
    <property type="entry name" value="ASMase_C"/>
    <property type="match status" value="1"/>
</dbReference>
<keyword evidence="10" id="KW-1133">Transmembrane helix</keyword>
<evidence type="ECO:0000256" key="1">
    <source>
        <dbReference type="ARBA" id="ARBA00001947"/>
    </source>
</evidence>